<name>A0A2T7SN83_9ACTN</name>
<dbReference type="Proteomes" id="UP000245992">
    <property type="component" value="Unassembled WGS sequence"/>
</dbReference>
<keyword evidence="3" id="KW-1185">Reference proteome</keyword>
<protein>
    <submittedName>
        <fullName evidence="2">Uncharacterized protein</fullName>
    </submittedName>
</protein>
<evidence type="ECO:0000313" key="3">
    <source>
        <dbReference type="Proteomes" id="UP000245992"/>
    </source>
</evidence>
<comment type="caution">
    <text evidence="2">The sequence shown here is derived from an EMBL/GenBank/DDBJ whole genome shotgun (WGS) entry which is preliminary data.</text>
</comment>
<evidence type="ECO:0000256" key="1">
    <source>
        <dbReference type="SAM" id="MobiDB-lite"/>
    </source>
</evidence>
<feature type="compositionally biased region" description="Basic and acidic residues" evidence="1">
    <location>
        <begin position="256"/>
        <end position="265"/>
    </location>
</feature>
<sequence length="286" mass="33146">MQRLPGKARSRQEVLRECEAEVAKMRGYIPRVLWDFLIPDLSRAFRWRVQLDCGCTTEVLTREDGTPPHEAQWKDHRSPLPPGQMTCHHDDSPPPPYRVIAEWGDRREVTFPADPIEPSDDTDPRVWSVLRRDEPHTSAFWEVTLACGHVEEAIAPSLDWVPASGPRRAAPERVQQMSAEFEDAWRANPELQTERDREHTRRMLADGWPAPEPERLCYSCPRVRMILAYERVGWLVPRQRQSRKATSTTPTPSRSALERRLRKAESEAERLRAELDRIDQGPLRPD</sequence>
<gene>
    <name evidence="2" type="ORF">Y717_12525</name>
</gene>
<feature type="compositionally biased region" description="Low complexity" evidence="1">
    <location>
        <begin position="244"/>
        <end position="255"/>
    </location>
</feature>
<dbReference type="OrthoDB" id="4567835at2"/>
<reference evidence="2 3" key="1">
    <citation type="submission" date="2013-12" db="EMBL/GenBank/DDBJ databases">
        <title>Annotated genome of Streptomyces scopuliridis.</title>
        <authorList>
            <person name="Olson J.B."/>
        </authorList>
    </citation>
    <scope>NUCLEOTIDE SEQUENCE [LARGE SCALE GENOMIC DNA]</scope>
    <source>
        <strain evidence="2 3">RB72</strain>
    </source>
</reference>
<dbReference type="STRING" id="1440053.GCA_000718095_04272"/>
<dbReference type="RefSeq" id="WP_030353283.1">
    <property type="nucleotide sequence ID" value="NZ_AZSP01000391.1"/>
</dbReference>
<dbReference type="AlphaFoldDB" id="A0A2T7SN83"/>
<organism evidence="2 3">
    <name type="scientific">Streptomyces scopuliridis RB72</name>
    <dbReference type="NCBI Taxonomy" id="1440053"/>
    <lineage>
        <taxon>Bacteria</taxon>
        <taxon>Bacillati</taxon>
        <taxon>Actinomycetota</taxon>
        <taxon>Actinomycetes</taxon>
        <taxon>Kitasatosporales</taxon>
        <taxon>Streptomycetaceae</taxon>
        <taxon>Streptomyces</taxon>
    </lineage>
</organism>
<dbReference type="EMBL" id="AZSP01000391">
    <property type="protein sequence ID" value="PVE04351.1"/>
    <property type="molecule type" value="Genomic_DNA"/>
</dbReference>
<proteinExistence type="predicted"/>
<accession>A0A2T7SN83</accession>
<evidence type="ECO:0000313" key="2">
    <source>
        <dbReference type="EMBL" id="PVE04351.1"/>
    </source>
</evidence>
<feature type="region of interest" description="Disordered" evidence="1">
    <location>
        <begin position="239"/>
        <end position="265"/>
    </location>
</feature>